<keyword evidence="3" id="KW-1185">Reference proteome</keyword>
<evidence type="ECO:0000313" key="2">
    <source>
        <dbReference type="EMBL" id="BDA65231.1"/>
    </source>
</evidence>
<evidence type="ECO:0000256" key="1">
    <source>
        <dbReference type="SAM" id="MobiDB-lite"/>
    </source>
</evidence>
<feature type="compositionally biased region" description="Basic and acidic residues" evidence="1">
    <location>
        <begin position="105"/>
        <end position="115"/>
    </location>
</feature>
<dbReference type="Proteomes" id="UP000824496">
    <property type="component" value="Chromosome"/>
</dbReference>
<dbReference type="EMBL" id="AP025017">
    <property type="protein sequence ID" value="BDA65231.1"/>
    <property type="molecule type" value="Genomic_DNA"/>
</dbReference>
<gene>
    <name evidence="2" type="ORF">MANAM107_20650</name>
</gene>
<feature type="region of interest" description="Disordered" evidence="1">
    <location>
        <begin position="1"/>
        <end position="25"/>
    </location>
</feature>
<proteinExistence type="predicted"/>
<name>A0ABM7UDI9_9ACTO</name>
<accession>A0ABM7UDI9</accession>
<sequence length="128" mass="14337">MDMPCVRKGDHRQTPFPPRPGPECECGGKKRSWGTESECGVLAFCTPRSHIGEPWYYRELKAHDGAVADIHHPSPPISYLRVPSRTSSLRDGTPRYEIATAAPEPSRHLPKDPCRYRSTVRSLPGKDT</sequence>
<feature type="compositionally biased region" description="Basic and acidic residues" evidence="1">
    <location>
        <begin position="1"/>
        <end position="13"/>
    </location>
</feature>
<protein>
    <submittedName>
        <fullName evidence="2">Uncharacterized protein</fullName>
    </submittedName>
</protein>
<evidence type="ECO:0000313" key="3">
    <source>
        <dbReference type="Proteomes" id="UP000824496"/>
    </source>
</evidence>
<organism evidence="2 3">
    <name type="scientific">Actinomyces capricornis</name>
    <dbReference type="NCBI Taxonomy" id="2755559"/>
    <lineage>
        <taxon>Bacteria</taxon>
        <taxon>Bacillati</taxon>
        <taxon>Actinomycetota</taxon>
        <taxon>Actinomycetes</taxon>
        <taxon>Actinomycetales</taxon>
        <taxon>Actinomycetaceae</taxon>
        <taxon>Actinomyces</taxon>
    </lineage>
</organism>
<reference evidence="2 3" key="1">
    <citation type="submission" date="2021-08" db="EMBL/GenBank/DDBJ databases">
        <title>Whole genome sequence of novel Actinomyces species strain MAS-1.</title>
        <authorList>
            <person name="Saito M."/>
            <person name="Kuwahara N."/>
            <person name="Takizawa T."/>
            <person name="Gotouda H."/>
            <person name="Ochiai T."/>
        </authorList>
    </citation>
    <scope>NUCLEOTIDE SEQUENCE [LARGE SCALE GENOMIC DNA]</scope>
    <source>
        <strain evidence="2 3">MAS-1</strain>
    </source>
</reference>
<feature type="region of interest" description="Disordered" evidence="1">
    <location>
        <begin position="100"/>
        <end position="128"/>
    </location>
</feature>